<dbReference type="PANTHER" id="PTHR11265">
    <property type="entry name" value="S-ADENOSYL-METHYLTRANSFERASE MRAW"/>
    <property type="match status" value="1"/>
</dbReference>
<dbReference type="NCBIfam" id="TIGR00006">
    <property type="entry name" value="16S rRNA (cytosine(1402)-N(4))-methyltransferase RsmH"/>
    <property type="match status" value="1"/>
</dbReference>
<sequence>MVKEVVSWLLHRAPSCVCDGTVGYGGHAEALLAGMADDGKLLGIDRDEEALAVCRERLSRFGERVALIQGSFVDMPLHARQAGISAADGVLLDLGVSSRQLDDPGRGFSFQTEGPLDMRMDRSSGETAADLVNRLSESDLADLIYRYGEERYSRRIARAIVRARAAVPLRTTEALVAVIKSAVPGSYRHGRIHCATRTFQALRIAVNREIEMLEPALRNAVDVLKPGGRLAVISFHSLEDRIVKQTFRTLSHGDDARLTVLTKKPQVPTEEECRLNPRARSAKLRVAERKPSEAAA</sequence>
<dbReference type="OrthoDB" id="9806637at2"/>
<dbReference type="EC" id="2.1.1.199" evidence="6"/>
<proteinExistence type="inferred from homology"/>
<dbReference type="Gene3D" id="1.10.150.170">
    <property type="entry name" value="Putative methyltransferase TM0872, insert domain"/>
    <property type="match status" value="1"/>
</dbReference>
<evidence type="ECO:0000256" key="3">
    <source>
        <dbReference type="ARBA" id="ARBA00022603"/>
    </source>
</evidence>
<dbReference type="GO" id="GO:0005737">
    <property type="term" value="C:cytoplasm"/>
    <property type="evidence" value="ECO:0007669"/>
    <property type="project" value="UniProtKB-SubCell"/>
</dbReference>
<accession>A0A0K2G7Z3</accession>
<keyword evidence="6" id="KW-0963">Cytoplasm</keyword>
<evidence type="ECO:0000256" key="5">
    <source>
        <dbReference type="ARBA" id="ARBA00022691"/>
    </source>
</evidence>
<dbReference type="PATRIC" id="fig|42253.5.peg.608"/>
<dbReference type="InterPro" id="IPR023397">
    <property type="entry name" value="SAM-dep_MeTrfase_MraW_recog"/>
</dbReference>
<dbReference type="AlphaFoldDB" id="A0A0K2G7Z3"/>
<keyword evidence="3 6" id="KW-0489">Methyltransferase</keyword>
<dbReference type="GO" id="GO:0071424">
    <property type="term" value="F:rRNA (cytosine-N4-)-methyltransferase activity"/>
    <property type="evidence" value="ECO:0007669"/>
    <property type="project" value="UniProtKB-UniRule"/>
</dbReference>
<dbReference type="GO" id="GO:0070475">
    <property type="term" value="P:rRNA base methylation"/>
    <property type="evidence" value="ECO:0007669"/>
    <property type="project" value="UniProtKB-UniRule"/>
</dbReference>
<evidence type="ECO:0000256" key="7">
    <source>
        <dbReference type="SAM" id="MobiDB-lite"/>
    </source>
</evidence>
<comment type="subcellular location">
    <subcellularLocation>
        <location evidence="6">Cytoplasm</location>
    </subcellularLocation>
</comment>
<evidence type="ECO:0000313" key="8">
    <source>
        <dbReference type="EMBL" id="ALA57050.1"/>
    </source>
</evidence>
<dbReference type="PANTHER" id="PTHR11265:SF0">
    <property type="entry name" value="12S RRNA N4-METHYLCYTIDINE METHYLTRANSFERASE"/>
    <property type="match status" value="1"/>
</dbReference>
<gene>
    <name evidence="8" type="primary">mraW</name>
    <name evidence="6" type="synonym">rsmH</name>
    <name evidence="8" type="ORF">NITMOv2_0614</name>
</gene>
<evidence type="ECO:0000256" key="4">
    <source>
        <dbReference type="ARBA" id="ARBA00022679"/>
    </source>
</evidence>
<dbReference type="Pfam" id="PF01795">
    <property type="entry name" value="Methyltransf_5"/>
    <property type="match status" value="1"/>
</dbReference>
<feature type="binding site" evidence="6">
    <location>
        <begin position="25"/>
        <end position="27"/>
    </location>
    <ligand>
        <name>S-adenosyl-L-methionine</name>
        <dbReference type="ChEBI" id="CHEBI:59789"/>
    </ligand>
</feature>
<reference evidence="8 9" key="1">
    <citation type="journal article" date="2015" name="Proc. Natl. Acad. Sci. U.S.A.">
        <title>Expanded metabolic versatility of ubiquitous nitrite-oxidizing bacteria from the genus Nitrospira.</title>
        <authorList>
            <person name="Koch H."/>
            <person name="Lucker S."/>
            <person name="Albertsen M."/>
            <person name="Kitzinger K."/>
            <person name="Herbold C."/>
            <person name="Spieck E."/>
            <person name="Nielsen P.H."/>
            <person name="Wagner M."/>
            <person name="Daims H."/>
        </authorList>
    </citation>
    <scope>NUCLEOTIDE SEQUENCE [LARGE SCALE GENOMIC DNA]</scope>
    <source>
        <strain evidence="8 9">NSP M-1</strain>
    </source>
</reference>
<dbReference type="SUPFAM" id="SSF53335">
    <property type="entry name" value="S-adenosyl-L-methionine-dependent methyltransferases"/>
    <property type="match status" value="1"/>
</dbReference>
<evidence type="ECO:0000256" key="2">
    <source>
        <dbReference type="ARBA" id="ARBA00022552"/>
    </source>
</evidence>
<evidence type="ECO:0000256" key="1">
    <source>
        <dbReference type="ARBA" id="ARBA00010396"/>
    </source>
</evidence>
<dbReference type="Gene3D" id="3.40.50.150">
    <property type="entry name" value="Vaccinia Virus protein VP39"/>
    <property type="match status" value="1"/>
</dbReference>
<dbReference type="STRING" id="42253.NITMOv2_0614"/>
<feature type="binding site" evidence="6">
    <location>
        <position position="93"/>
    </location>
    <ligand>
        <name>S-adenosyl-L-methionine</name>
        <dbReference type="ChEBI" id="CHEBI:59789"/>
    </ligand>
</feature>
<comment type="similarity">
    <text evidence="1 6">Belongs to the methyltransferase superfamily. RsmH family.</text>
</comment>
<dbReference type="EMBL" id="CP011801">
    <property type="protein sequence ID" value="ALA57050.1"/>
    <property type="molecule type" value="Genomic_DNA"/>
</dbReference>
<feature type="region of interest" description="Disordered" evidence="7">
    <location>
        <begin position="269"/>
        <end position="296"/>
    </location>
</feature>
<dbReference type="Proteomes" id="UP000069205">
    <property type="component" value="Chromosome"/>
</dbReference>
<feature type="compositionally biased region" description="Basic and acidic residues" evidence="7">
    <location>
        <begin position="285"/>
        <end position="296"/>
    </location>
</feature>
<keyword evidence="4 6" id="KW-0808">Transferase</keyword>
<dbReference type="PIRSF" id="PIRSF004486">
    <property type="entry name" value="MraW"/>
    <property type="match status" value="1"/>
</dbReference>
<dbReference type="SUPFAM" id="SSF81799">
    <property type="entry name" value="Putative methyltransferase TM0872, insert domain"/>
    <property type="match status" value="1"/>
</dbReference>
<protein>
    <recommendedName>
        <fullName evidence="6">Ribosomal RNA small subunit methyltransferase H</fullName>
        <ecNumber evidence="6">2.1.1.199</ecNumber>
    </recommendedName>
    <alternativeName>
        <fullName evidence="6">16S rRNA m(4)C1402 methyltransferase</fullName>
    </alternativeName>
    <alternativeName>
        <fullName evidence="6">rRNA (cytosine-N(4)-)-methyltransferase RsmH</fullName>
    </alternativeName>
</protein>
<feature type="binding site" evidence="6">
    <location>
        <position position="100"/>
    </location>
    <ligand>
        <name>S-adenosyl-L-methionine</name>
        <dbReference type="ChEBI" id="CHEBI:59789"/>
    </ligand>
</feature>
<dbReference type="InterPro" id="IPR029063">
    <property type="entry name" value="SAM-dependent_MTases_sf"/>
</dbReference>
<evidence type="ECO:0000313" key="9">
    <source>
        <dbReference type="Proteomes" id="UP000069205"/>
    </source>
</evidence>
<comment type="function">
    <text evidence="6">Specifically methylates the N4 position of cytidine in position 1402 (C1402) of 16S rRNA.</text>
</comment>
<name>A0A0K2G7Z3_NITMO</name>
<keyword evidence="9" id="KW-1185">Reference proteome</keyword>
<comment type="catalytic activity">
    <reaction evidence="6">
        <text>cytidine(1402) in 16S rRNA + S-adenosyl-L-methionine = N(4)-methylcytidine(1402) in 16S rRNA + S-adenosyl-L-homocysteine + H(+)</text>
        <dbReference type="Rhea" id="RHEA:42928"/>
        <dbReference type="Rhea" id="RHEA-COMP:10286"/>
        <dbReference type="Rhea" id="RHEA-COMP:10287"/>
        <dbReference type="ChEBI" id="CHEBI:15378"/>
        <dbReference type="ChEBI" id="CHEBI:57856"/>
        <dbReference type="ChEBI" id="CHEBI:59789"/>
        <dbReference type="ChEBI" id="CHEBI:74506"/>
        <dbReference type="ChEBI" id="CHEBI:82748"/>
        <dbReference type="EC" id="2.1.1.199"/>
    </reaction>
</comment>
<keyword evidence="5 6" id="KW-0949">S-adenosyl-L-methionine</keyword>
<keyword evidence="2 6" id="KW-0698">rRNA processing</keyword>
<evidence type="ECO:0000256" key="6">
    <source>
        <dbReference type="HAMAP-Rule" id="MF_01007"/>
    </source>
</evidence>
<dbReference type="InterPro" id="IPR002903">
    <property type="entry name" value="RsmH"/>
</dbReference>
<feature type="binding site" evidence="6">
    <location>
        <position position="72"/>
    </location>
    <ligand>
        <name>S-adenosyl-L-methionine</name>
        <dbReference type="ChEBI" id="CHEBI:59789"/>
    </ligand>
</feature>
<dbReference type="FunFam" id="1.10.150.170:FF:000003">
    <property type="entry name" value="Ribosomal RNA small subunit methyltransferase H"/>
    <property type="match status" value="1"/>
</dbReference>
<dbReference type="HAMAP" id="MF_01007">
    <property type="entry name" value="16SrRNA_methyltr_H"/>
    <property type="match status" value="1"/>
</dbReference>
<organism evidence="8 9">
    <name type="scientific">Nitrospira moscoviensis</name>
    <dbReference type="NCBI Taxonomy" id="42253"/>
    <lineage>
        <taxon>Bacteria</taxon>
        <taxon>Pseudomonadati</taxon>
        <taxon>Nitrospirota</taxon>
        <taxon>Nitrospiria</taxon>
        <taxon>Nitrospirales</taxon>
        <taxon>Nitrospiraceae</taxon>
        <taxon>Nitrospira</taxon>
    </lineage>
</organism>
<dbReference type="KEGG" id="nmv:NITMOv2_0614"/>
<feature type="binding site" evidence="6">
    <location>
        <position position="45"/>
    </location>
    <ligand>
        <name>S-adenosyl-L-methionine</name>
        <dbReference type="ChEBI" id="CHEBI:59789"/>
    </ligand>
</feature>